<protein>
    <submittedName>
        <fullName evidence="2">ORF2</fullName>
    </submittedName>
</protein>
<keyword evidence="1" id="KW-0175">Coiled coil</keyword>
<feature type="coiled-coil region" evidence="1">
    <location>
        <begin position="58"/>
        <end position="85"/>
    </location>
</feature>
<organism evidence="2">
    <name type="scientific">Spiraea yellow leafspot virus</name>
    <dbReference type="NCBI Taxonomy" id="157271"/>
    <lineage>
        <taxon>Viruses</taxon>
        <taxon>Riboviria</taxon>
        <taxon>Pararnavirae</taxon>
        <taxon>Artverviricota</taxon>
        <taxon>Revtraviricetes</taxon>
        <taxon>Ortervirales</taxon>
        <taxon>Caulimoviridae</taxon>
        <taxon>Badnavirus</taxon>
        <taxon>Badnavirus maculaspiraeae</taxon>
    </lineage>
</organism>
<accession>A0A8E7IL61</accession>
<reference evidence="2" key="1">
    <citation type="submission" date="2020-10" db="EMBL/GenBank/DDBJ databases">
        <title>Complete genome sequencing and occurrence of Spiraea yellow leafspot virus.</title>
        <authorList>
            <person name="Alvarez-Quinto R.A."/>
            <person name="Mollov D."/>
            <person name="Lockhart B.E.L."/>
        </authorList>
    </citation>
    <scope>NUCLEOTIDE SEQUENCE</scope>
    <source>
        <strain evidence="2">MN</strain>
    </source>
</reference>
<proteinExistence type="predicted"/>
<sequence length="153" mass="16609">MNSWEPAAEEQTYKEAVAATSSLTNNQRGEGFIRPHEYTGGQLSVNLAKQNNTLIYLCVGLLKKQEQLETRLQKIEAKITGLDTTVKGKAAVALPESIVNDLSKEFEKLSTGAGKKGPVVGRKDNFLVWKDPRDAVVKKPDGAPTSTSHGADK</sequence>
<evidence type="ECO:0000313" key="2">
    <source>
        <dbReference type="EMBL" id="QVX19930.1"/>
    </source>
</evidence>
<evidence type="ECO:0000256" key="1">
    <source>
        <dbReference type="SAM" id="Coils"/>
    </source>
</evidence>
<name>A0A8E7IL61_9VIRU</name>
<dbReference type="EMBL" id="MW080369">
    <property type="protein sequence ID" value="QVX19930.1"/>
    <property type="molecule type" value="Genomic_DNA"/>
</dbReference>